<protein>
    <recommendedName>
        <fullName evidence="1">Glycine-rich domain-containing protein</fullName>
    </recommendedName>
</protein>
<evidence type="ECO:0000313" key="2">
    <source>
        <dbReference type="EMBL" id="QDH16775.1"/>
    </source>
</evidence>
<dbReference type="OrthoDB" id="7284492at2"/>
<proteinExistence type="predicted"/>
<organism evidence="2 3">
    <name type="scientific">Swingsia samuiensis</name>
    <dbReference type="NCBI Taxonomy" id="1293412"/>
    <lineage>
        <taxon>Bacteria</taxon>
        <taxon>Pseudomonadati</taxon>
        <taxon>Pseudomonadota</taxon>
        <taxon>Alphaproteobacteria</taxon>
        <taxon>Acetobacterales</taxon>
        <taxon>Acetobacteraceae</taxon>
        <taxon>Swingsia</taxon>
    </lineage>
</organism>
<reference evidence="2 3" key="1">
    <citation type="submission" date="2019-03" db="EMBL/GenBank/DDBJ databases">
        <title>The complete genome sequence of Swingsia samuiensis NBRC107927(T).</title>
        <authorList>
            <person name="Chua K.-O."/>
            <person name="Chan K.-G."/>
            <person name="See-Too W.-S."/>
        </authorList>
    </citation>
    <scope>NUCLEOTIDE SEQUENCE [LARGE SCALE GENOMIC DNA]</scope>
    <source>
        <strain evidence="2 3">AH83</strain>
    </source>
</reference>
<name>A0A4Y6UL61_9PROT</name>
<dbReference type="AlphaFoldDB" id="A0A4Y6UL61"/>
<keyword evidence="3" id="KW-1185">Reference proteome</keyword>
<dbReference type="Proteomes" id="UP000316313">
    <property type="component" value="Chromosome"/>
</dbReference>
<dbReference type="RefSeq" id="WP_141460061.1">
    <property type="nucleotide sequence ID" value="NZ_CP038141.1"/>
</dbReference>
<dbReference type="InterPro" id="IPR049304">
    <property type="entry name" value="Gly_rich_dom"/>
</dbReference>
<dbReference type="Pfam" id="PF21722">
    <property type="entry name" value="Gly_rich_2"/>
    <property type="match status" value="1"/>
</dbReference>
<sequence length="418" mass="41555">MDRAIVYPGAIPVDTDLLRIGKYTKAGIGALADMVYGPGSIAASGLTCTPSSTDLSVMIGAGTITAPSVMDVNTFGGIGGGYEPDKTITTCQYQNESLVRVTIPSSGATYTLFGICSEQDVDPVVLPFFNAANPSQTQAGMNNNGEGLPIRRHAGITFVAATQAPPVPEGSIIVALYTLDIPSNATSLQGIQGQPGKVFWPTIPELATQTLLKAVSTPMQLVETGVSVSIPAWANRVELRVIGGGGGGASSSSISLKGSFSGAGGGAGGDAWGIYHVNTTDGGLLEVSVGYGGTTEQAGGTSLVTYNGQTLLQANGGQGGSFYAPSGSAGASGGTALGGNIWNQIGTFGGDGQAGDACFSGNGGDGPWGGGGRCGANGGRDATRFGSGGGGAYTTVTEGTQSKGGAGYGGCVMYRFLP</sequence>
<dbReference type="KEGG" id="ssam:E3D00_03730"/>
<accession>A0A4Y6UL61</accession>
<dbReference type="EMBL" id="CP038141">
    <property type="protein sequence ID" value="QDH16775.1"/>
    <property type="molecule type" value="Genomic_DNA"/>
</dbReference>
<evidence type="ECO:0000259" key="1">
    <source>
        <dbReference type="Pfam" id="PF21722"/>
    </source>
</evidence>
<gene>
    <name evidence="2" type="ORF">E3D00_03730</name>
</gene>
<feature type="domain" description="Glycine-rich" evidence="1">
    <location>
        <begin position="226"/>
        <end position="416"/>
    </location>
</feature>
<evidence type="ECO:0000313" key="3">
    <source>
        <dbReference type="Proteomes" id="UP000316313"/>
    </source>
</evidence>